<evidence type="ECO:0000313" key="6">
    <source>
        <dbReference type="Proteomes" id="UP001202961"/>
    </source>
</evidence>
<dbReference type="RefSeq" id="WP_250930446.1">
    <property type="nucleotide sequence ID" value="NZ_JAMQBK010000054.1"/>
</dbReference>
<keyword evidence="3" id="KW-0175">Coiled coil</keyword>
<sequence length="323" mass="34398">MATIVKPGATSAPTTPAAEHSAQSPPSAEPGVTPVTTSRTGRIIKTVAPAQATAPKAGPVADAGSPKTERGVSGRISNATLGNNAKGKTGLAEFNLSDLAAEGREQIKRCQQQVDEMLAAARKQAEQLRATAREQGHTEGTKAAISDIEQRINREAEAKAKNQVESLRKAVLQMKQQYDDWMRQYAEVLTVTAIAAAERLTRSQLHLPNSEEGYVPTESGLAVSDASGQASDEPAEHLLVRWAREALHSTRSASRLTLAVHPDTLAQLGRALDELLAHPDLPEQSVVVPDETLKVGDVVVRQDGGEISAGLDAQLSRLREELL</sequence>
<keyword evidence="6" id="KW-1185">Reference proteome</keyword>
<dbReference type="PANTHER" id="PTHR34982:SF1">
    <property type="entry name" value="FLAGELLAR ASSEMBLY PROTEIN FLIH"/>
    <property type="match status" value="1"/>
</dbReference>
<evidence type="ECO:0000256" key="1">
    <source>
        <dbReference type="ARBA" id="ARBA00022448"/>
    </source>
</evidence>
<dbReference type="CDD" id="cd06503">
    <property type="entry name" value="ATP-synt_Fo_b"/>
    <property type="match status" value="1"/>
</dbReference>
<dbReference type="Proteomes" id="UP001202961">
    <property type="component" value="Unassembled WGS sequence"/>
</dbReference>
<evidence type="ECO:0000313" key="5">
    <source>
        <dbReference type="EMBL" id="MCM2372813.1"/>
    </source>
</evidence>
<evidence type="ECO:0000256" key="3">
    <source>
        <dbReference type="SAM" id="Coils"/>
    </source>
</evidence>
<gene>
    <name evidence="5" type="ORF">NB063_19535</name>
</gene>
<evidence type="ECO:0000256" key="4">
    <source>
        <dbReference type="SAM" id="MobiDB-lite"/>
    </source>
</evidence>
<comment type="caution">
    <text evidence="5">The sequence shown here is derived from an EMBL/GenBank/DDBJ whole genome shotgun (WGS) entry which is preliminary data.</text>
</comment>
<protein>
    <submittedName>
        <fullName evidence="5">FliH/SctL family protein</fullName>
    </submittedName>
</protein>
<feature type="region of interest" description="Disordered" evidence="4">
    <location>
        <begin position="1"/>
        <end position="81"/>
    </location>
</feature>
<dbReference type="InterPro" id="IPR051472">
    <property type="entry name" value="T3SS_Stator/FliH"/>
</dbReference>
<dbReference type="EMBL" id="JAMQBK010000054">
    <property type="protein sequence ID" value="MCM2372813.1"/>
    <property type="molecule type" value="Genomic_DNA"/>
</dbReference>
<proteinExistence type="predicted"/>
<dbReference type="PANTHER" id="PTHR34982">
    <property type="entry name" value="YOP PROTEINS TRANSLOCATION PROTEIN L"/>
    <property type="match status" value="1"/>
</dbReference>
<reference evidence="5 6" key="1">
    <citation type="journal article" date="2022" name="Syst. Appl. Microbiol.">
        <title>Rhodopirellula aestuarii sp. nov., a novel member of the genus Rhodopirellula isolated from brackish sediments collected in the Tagus River estuary, Portugal.</title>
        <authorList>
            <person name="Vitorino I.R."/>
            <person name="Klimek D."/>
            <person name="Calusinska M."/>
            <person name="Lobo-da-Cunha A."/>
            <person name="Vasconcelos V."/>
            <person name="Lage O.M."/>
        </authorList>
    </citation>
    <scope>NUCLEOTIDE SEQUENCE [LARGE SCALE GENOMIC DNA]</scope>
    <source>
        <strain evidence="5 6">ICT_H3.1</strain>
    </source>
</reference>
<feature type="coiled-coil region" evidence="3">
    <location>
        <begin position="100"/>
        <end position="131"/>
    </location>
</feature>
<feature type="compositionally biased region" description="Low complexity" evidence="4">
    <location>
        <begin position="7"/>
        <end position="18"/>
    </location>
</feature>
<organism evidence="5 6">
    <name type="scientific">Aporhodopirellula aestuarii</name>
    <dbReference type="NCBI Taxonomy" id="2950107"/>
    <lineage>
        <taxon>Bacteria</taxon>
        <taxon>Pseudomonadati</taxon>
        <taxon>Planctomycetota</taxon>
        <taxon>Planctomycetia</taxon>
        <taxon>Pirellulales</taxon>
        <taxon>Pirellulaceae</taxon>
        <taxon>Aporhodopirellula</taxon>
    </lineage>
</organism>
<accession>A0ABT0U7D7</accession>
<name>A0ABT0U7D7_9BACT</name>
<feature type="coiled-coil region" evidence="3">
    <location>
        <begin position="157"/>
        <end position="184"/>
    </location>
</feature>
<keyword evidence="1" id="KW-0813">Transport</keyword>
<keyword evidence="2" id="KW-0653">Protein transport</keyword>
<evidence type="ECO:0000256" key="2">
    <source>
        <dbReference type="ARBA" id="ARBA00022927"/>
    </source>
</evidence>